<protein>
    <submittedName>
        <fullName evidence="2">Ribosome-recycling factor</fullName>
    </submittedName>
</protein>
<feature type="compositionally biased region" description="Acidic residues" evidence="1">
    <location>
        <begin position="1"/>
        <end position="21"/>
    </location>
</feature>
<keyword evidence="3" id="KW-1185">Reference proteome</keyword>
<name>A0AAW2ZR70_9EUKA</name>
<feature type="region of interest" description="Disordered" evidence="1">
    <location>
        <begin position="340"/>
        <end position="363"/>
    </location>
</feature>
<reference evidence="2 3" key="1">
    <citation type="submission" date="2024-03" db="EMBL/GenBank/DDBJ databases">
        <title>The Acrasis kona genome and developmental transcriptomes reveal deep origins of eukaryotic multicellular pathways.</title>
        <authorList>
            <person name="Sheikh S."/>
            <person name="Fu C.-J."/>
            <person name="Brown M.W."/>
            <person name="Baldauf S.L."/>
        </authorList>
    </citation>
    <scope>NUCLEOTIDE SEQUENCE [LARGE SCALE GENOMIC DNA]</scope>
    <source>
        <strain evidence="2 3">ATCC MYA-3509</strain>
    </source>
</reference>
<gene>
    <name evidence="2" type="ORF">AKO1_009985</name>
</gene>
<dbReference type="EMBL" id="JAOPGA020001779">
    <property type="protein sequence ID" value="KAL0491249.1"/>
    <property type="molecule type" value="Genomic_DNA"/>
</dbReference>
<comment type="caution">
    <text evidence="2">The sequence shown here is derived from an EMBL/GenBank/DDBJ whole genome shotgun (WGS) entry which is preliminary data.</text>
</comment>
<feature type="region of interest" description="Disordered" evidence="1">
    <location>
        <begin position="1"/>
        <end position="39"/>
    </location>
</feature>
<evidence type="ECO:0000256" key="1">
    <source>
        <dbReference type="SAM" id="MobiDB-lite"/>
    </source>
</evidence>
<accession>A0AAW2ZR70</accession>
<organism evidence="2 3">
    <name type="scientific">Acrasis kona</name>
    <dbReference type="NCBI Taxonomy" id="1008807"/>
    <lineage>
        <taxon>Eukaryota</taxon>
        <taxon>Discoba</taxon>
        <taxon>Heterolobosea</taxon>
        <taxon>Tetramitia</taxon>
        <taxon>Eutetramitia</taxon>
        <taxon>Acrasidae</taxon>
        <taxon>Acrasis</taxon>
    </lineage>
</organism>
<proteinExistence type="predicted"/>
<dbReference type="AlphaFoldDB" id="A0AAW2ZR70"/>
<sequence>MSPRDDLDDAQDASNMDDDKEEDNREEREDEELGSHVIVEDDKEVEDAEWTQDNFEELIQDKVFTEERRAIEQYMENKLKLPVVAQWRNPVLSTVKENVIIKSIVQFNPFTGIVFIVEPLFEFYGAKMTKKRRRTVVKDLKSTGYYVPASDLFGMKKKSLIGRVLDAHRQYLRRCTLVNETKAHLEISDLNTVRTECELKIPGVNNIQAPHPNMNKLRSNDDVNLRLIVNKYQSHGGRPPTKTKVSKALDSPDSNLRITFCCPMNSGCVNDLATMIRYVTLCCNFPFDAKLVTRYSFLQEQQIELSLSVLAVNYRCKQGVIFKATVTSAKIEPMEDKFKVERDVESDSENEDDEKPRKKRRVNEEDVQNIETFNGKEIKVNAHNLKINEEGDSTNVKVMSDYQLWFCHSLLVDERKSDDLWNSLRHYLQFIE</sequence>
<evidence type="ECO:0000313" key="3">
    <source>
        <dbReference type="Proteomes" id="UP001431209"/>
    </source>
</evidence>
<dbReference type="Proteomes" id="UP001431209">
    <property type="component" value="Unassembled WGS sequence"/>
</dbReference>
<evidence type="ECO:0000313" key="2">
    <source>
        <dbReference type="EMBL" id="KAL0491249.1"/>
    </source>
</evidence>